<dbReference type="RefSeq" id="XP_006816693.1">
    <property type="nucleotide sequence ID" value="XM_006816630.1"/>
</dbReference>
<dbReference type="Proteomes" id="UP000694865">
    <property type="component" value="Unplaced"/>
</dbReference>
<evidence type="ECO:0000259" key="2">
    <source>
        <dbReference type="PROSITE" id="PS51182"/>
    </source>
</evidence>
<dbReference type="Gene3D" id="2.60.40.1110">
    <property type="match status" value="1"/>
</dbReference>
<feature type="domain" description="C2 tensin-type" evidence="2">
    <location>
        <begin position="235"/>
        <end position="372"/>
    </location>
</feature>
<dbReference type="InterPro" id="IPR051281">
    <property type="entry name" value="Dual-spec_lipid-protein_phosph"/>
</dbReference>
<dbReference type="SUPFAM" id="SSF52799">
    <property type="entry name" value="(Phosphotyrosine protein) phosphatases II"/>
    <property type="match status" value="1"/>
</dbReference>
<evidence type="ECO:0000256" key="1">
    <source>
        <dbReference type="ARBA" id="ARBA00022801"/>
    </source>
</evidence>
<sequence>MTQNDETDDFGFDLGDGEFGMENQMSSVVDGVVNGHLEDSFYDSPYIRDVSTKYQYTPTTQIEMIACLRTIRVLFFVRLMVEQYKKKSELKNQISDNHPRYPVPVFSQSDLVHITDDIEYDEGYFNYSVYNLPIDDQHVPSLRDIILFCENVKEWLQSDEHNVAILHGDGGKGAIGLMMSVLLLNYGLYEQTKESLYDFCGRCDFNYPVETPSQCQYVEYYKQVKEIHNGILPTQRETKLKAIHLEAISGIGKGDGRDLYFEIIYNEFEIFELRLDSNCNCQSAYDNESDSVIIHVTNSPVLSGDIKVICHSTMDTVPKGYGNCSFYIWLNTSLIEDSSIHLHRSQLDNLHKPEISRVYKENFGMTLKFCNVAESNV</sequence>
<accession>A0ABM0M9K2</accession>
<dbReference type="Pfam" id="PF22784">
    <property type="entry name" value="PTP-SAK"/>
    <property type="match status" value="1"/>
</dbReference>
<dbReference type="GeneID" id="102809639"/>
<dbReference type="SUPFAM" id="SSF49562">
    <property type="entry name" value="C2 domain (Calcium/lipid-binding domain, CaLB)"/>
    <property type="match status" value="1"/>
</dbReference>
<dbReference type="Gene3D" id="3.90.190.10">
    <property type="entry name" value="Protein tyrosine phosphatase superfamily"/>
    <property type="match status" value="1"/>
</dbReference>
<dbReference type="InterPro" id="IPR014020">
    <property type="entry name" value="Tensin_C2-dom"/>
</dbReference>
<gene>
    <name evidence="4" type="primary">LOC102809639</name>
</gene>
<keyword evidence="1" id="KW-0378">Hydrolase</keyword>
<evidence type="ECO:0000313" key="4">
    <source>
        <dbReference type="RefSeq" id="XP_006816693.1"/>
    </source>
</evidence>
<name>A0ABM0M9K2_SACKO</name>
<reference evidence="4" key="1">
    <citation type="submission" date="2025-08" db="UniProtKB">
        <authorList>
            <consortium name="RefSeq"/>
        </authorList>
    </citation>
    <scope>IDENTIFICATION</scope>
    <source>
        <tissue evidence="4">Testes</tissue>
    </source>
</reference>
<dbReference type="InterPro" id="IPR029021">
    <property type="entry name" value="Prot-tyrosine_phosphatase-like"/>
</dbReference>
<evidence type="ECO:0000313" key="3">
    <source>
        <dbReference type="Proteomes" id="UP000694865"/>
    </source>
</evidence>
<dbReference type="PANTHER" id="PTHR12305">
    <property type="entry name" value="PHOSPHATASE WITH HOMOLOGY TO TENSIN"/>
    <property type="match status" value="1"/>
</dbReference>
<dbReference type="InterPro" id="IPR057023">
    <property type="entry name" value="PTP-SAK"/>
</dbReference>
<dbReference type="SMART" id="SM01326">
    <property type="entry name" value="PTEN_C2"/>
    <property type="match status" value="1"/>
</dbReference>
<dbReference type="PROSITE" id="PS51182">
    <property type="entry name" value="C2_TENSIN"/>
    <property type="match status" value="1"/>
</dbReference>
<dbReference type="Pfam" id="PF10409">
    <property type="entry name" value="PTEN_C2"/>
    <property type="match status" value="1"/>
</dbReference>
<protein>
    <submittedName>
        <fullName evidence="4">Phosphatidylinositol 3,4,5-trisphosphate 3-phosphatase TPTE2-like</fullName>
    </submittedName>
</protein>
<dbReference type="InterPro" id="IPR035892">
    <property type="entry name" value="C2_domain_sf"/>
</dbReference>
<organism evidence="3 4">
    <name type="scientific">Saccoglossus kowalevskii</name>
    <name type="common">Acorn worm</name>
    <dbReference type="NCBI Taxonomy" id="10224"/>
    <lineage>
        <taxon>Eukaryota</taxon>
        <taxon>Metazoa</taxon>
        <taxon>Hemichordata</taxon>
        <taxon>Enteropneusta</taxon>
        <taxon>Harrimaniidae</taxon>
        <taxon>Saccoglossus</taxon>
    </lineage>
</organism>
<proteinExistence type="predicted"/>
<dbReference type="PANTHER" id="PTHR12305:SF60">
    <property type="entry name" value="PHOSPHATIDYLINOSITOL 3,4,5-TRISPHOSPHATE 3-PHOSPHATASE TPTE2-RELATED"/>
    <property type="match status" value="1"/>
</dbReference>
<keyword evidence="3" id="KW-1185">Reference proteome</keyword>